<protein>
    <submittedName>
        <fullName evidence="3">Cupin domain-containing protein</fullName>
    </submittedName>
</protein>
<gene>
    <name evidence="3" type="ORF">ACFQDM_09625</name>
</gene>
<keyword evidence="4" id="KW-1185">Reference proteome</keyword>
<dbReference type="Proteomes" id="UP001596303">
    <property type="component" value="Unassembled WGS sequence"/>
</dbReference>
<dbReference type="PANTHER" id="PTHR43698:SF1">
    <property type="entry name" value="BLL4564 PROTEIN"/>
    <property type="match status" value="1"/>
</dbReference>
<dbReference type="PANTHER" id="PTHR43698">
    <property type="entry name" value="RIBD C-TERMINAL DOMAIN CONTAINING PROTEIN"/>
    <property type="match status" value="1"/>
</dbReference>
<feature type="chain" id="PRO_5046950681" evidence="1">
    <location>
        <begin position="20"/>
        <end position="152"/>
    </location>
</feature>
<organism evidence="3 4">
    <name type="scientific">Ponticaulis profundi</name>
    <dbReference type="NCBI Taxonomy" id="2665222"/>
    <lineage>
        <taxon>Bacteria</taxon>
        <taxon>Pseudomonadati</taxon>
        <taxon>Pseudomonadota</taxon>
        <taxon>Alphaproteobacteria</taxon>
        <taxon>Hyphomonadales</taxon>
        <taxon>Hyphomonadaceae</taxon>
        <taxon>Ponticaulis</taxon>
    </lineage>
</organism>
<keyword evidence="1" id="KW-0732">Signal</keyword>
<accession>A0ABW1SA52</accession>
<evidence type="ECO:0000313" key="4">
    <source>
        <dbReference type="Proteomes" id="UP001596303"/>
    </source>
</evidence>
<comment type="caution">
    <text evidence="3">The sequence shown here is derived from an EMBL/GenBank/DDBJ whole genome shotgun (WGS) entry which is preliminary data.</text>
</comment>
<dbReference type="EMBL" id="JBHSSW010000012">
    <property type="protein sequence ID" value="MFC6198339.1"/>
    <property type="molecule type" value="Genomic_DNA"/>
</dbReference>
<evidence type="ECO:0000259" key="2">
    <source>
        <dbReference type="Pfam" id="PF07883"/>
    </source>
</evidence>
<dbReference type="InterPro" id="IPR047263">
    <property type="entry name" value="HNL-like_cupin"/>
</dbReference>
<evidence type="ECO:0000256" key="1">
    <source>
        <dbReference type="SAM" id="SignalP"/>
    </source>
</evidence>
<dbReference type="Pfam" id="PF07883">
    <property type="entry name" value="Cupin_2"/>
    <property type="match status" value="1"/>
</dbReference>
<dbReference type="InterPro" id="IPR013096">
    <property type="entry name" value="Cupin_2"/>
</dbReference>
<name>A0ABW1SA52_9PROT</name>
<sequence>MKRLAATAAILLTVPCAVAQSMELTKADDREGRFVSEERFTGTVFLTPVFGPNMNNIRSSEVTFLAGARTAWHSHPGGQQLVITSGTGWTQVRGGERVVMKVGDVIWCPPDVDHWHGATDKTSMTHLAIFPNAEGSGVDWKDHVSDVDYLGE</sequence>
<dbReference type="Gene3D" id="2.60.120.10">
    <property type="entry name" value="Jelly Rolls"/>
    <property type="match status" value="1"/>
</dbReference>
<dbReference type="InterPro" id="IPR011051">
    <property type="entry name" value="RmlC_Cupin_sf"/>
</dbReference>
<dbReference type="CDD" id="cd02233">
    <property type="entry name" value="cupin_HNL-like"/>
    <property type="match status" value="1"/>
</dbReference>
<feature type="signal peptide" evidence="1">
    <location>
        <begin position="1"/>
        <end position="19"/>
    </location>
</feature>
<proteinExistence type="predicted"/>
<dbReference type="InterPro" id="IPR014710">
    <property type="entry name" value="RmlC-like_jellyroll"/>
</dbReference>
<dbReference type="RefSeq" id="WP_377378469.1">
    <property type="nucleotide sequence ID" value="NZ_JBHSSW010000012.1"/>
</dbReference>
<reference evidence="4" key="1">
    <citation type="journal article" date="2019" name="Int. J. Syst. Evol. Microbiol.">
        <title>The Global Catalogue of Microorganisms (GCM) 10K type strain sequencing project: providing services to taxonomists for standard genome sequencing and annotation.</title>
        <authorList>
            <consortium name="The Broad Institute Genomics Platform"/>
            <consortium name="The Broad Institute Genome Sequencing Center for Infectious Disease"/>
            <person name="Wu L."/>
            <person name="Ma J."/>
        </authorList>
    </citation>
    <scope>NUCLEOTIDE SEQUENCE [LARGE SCALE GENOMIC DNA]</scope>
    <source>
        <strain evidence="4">CGMCC-1.15741</strain>
    </source>
</reference>
<evidence type="ECO:0000313" key="3">
    <source>
        <dbReference type="EMBL" id="MFC6198339.1"/>
    </source>
</evidence>
<feature type="domain" description="Cupin type-2" evidence="2">
    <location>
        <begin position="61"/>
        <end position="129"/>
    </location>
</feature>
<dbReference type="SUPFAM" id="SSF51182">
    <property type="entry name" value="RmlC-like cupins"/>
    <property type="match status" value="1"/>
</dbReference>